<proteinExistence type="predicted"/>
<keyword evidence="1" id="KW-1133">Transmembrane helix</keyword>
<comment type="caution">
    <text evidence="2">The sequence shown here is derived from an EMBL/GenBank/DDBJ whole genome shotgun (WGS) entry which is preliminary data.</text>
</comment>
<sequence length="119" mass="13881">MGKIGDYQTGFPGSEKAPFVASAFEMHLALSLADSWPLFCIFILFSLPHSHCRRAGIFAGSWKNERWMAGMGRRERGEHTTRHWPRKHICFIRFPGFLQAWAFFFFLTTRSMVILYVYV</sequence>
<name>A0AAE0MKV1_9PEZI</name>
<evidence type="ECO:0000313" key="3">
    <source>
        <dbReference type="Proteomes" id="UP001286456"/>
    </source>
</evidence>
<feature type="transmembrane region" description="Helical" evidence="1">
    <location>
        <begin position="96"/>
        <end position="118"/>
    </location>
</feature>
<evidence type="ECO:0000256" key="1">
    <source>
        <dbReference type="SAM" id="Phobius"/>
    </source>
</evidence>
<dbReference type="AlphaFoldDB" id="A0AAE0MKV1"/>
<feature type="transmembrane region" description="Helical" evidence="1">
    <location>
        <begin position="28"/>
        <end position="47"/>
    </location>
</feature>
<protein>
    <submittedName>
        <fullName evidence="2">Uncharacterized protein</fullName>
    </submittedName>
</protein>
<keyword evidence="3" id="KW-1185">Reference proteome</keyword>
<keyword evidence="1" id="KW-0812">Transmembrane</keyword>
<accession>A0AAE0MKV1</accession>
<evidence type="ECO:0000313" key="2">
    <source>
        <dbReference type="EMBL" id="KAK3336197.1"/>
    </source>
</evidence>
<organism evidence="2 3">
    <name type="scientific">Cercophora scortea</name>
    <dbReference type="NCBI Taxonomy" id="314031"/>
    <lineage>
        <taxon>Eukaryota</taxon>
        <taxon>Fungi</taxon>
        <taxon>Dikarya</taxon>
        <taxon>Ascomycota</taxon>
        <taxon>Pezizomycotina</taxon>
        <taxon>Sordariomycetes</taxon>
        <taxon>Sordariomycetidae</taxon>
        <taxon>Sordariales</taxon>
        <taxon>Lasiosphaeriaceae</taxon>
        <taxon>Cercophora</taxon>
    </lineage>
</organism>
<reference evidence="2" key="1">
    <citation type="journal article" date="2023" name="Mol. Phylogenet. Evol.">
        <title>Genome-scale phylogeny and comparative genomics of the fungal order Sordariales.</title>
        <authorList>
            <person name="Hensen N."/>
            <person name="Bonometti L."/>
            <person name="Westerberg I."/>
            <person name="Brannstrom I.O."/>
            <person name="Guillou S."/>
            <person name="Cros-Aarteil S."/>
            <person name="Calhoun S."/>
            <person name="Haridas S."/>
            <person name="Kuo A."/>
            <person name="Mondo S."/>
            <person name="Pangilinan J."/>
            <person name="Riley R."/>
            <person name="LaButti K."/>
            <person name="Andreopoulos B."/>
            <person name="Lipzen A."/>
            <person name="Chen C."/>
            <person name="Yan M."/>
            <person name="Daum C."/>
            <person name="Ng V."/>
            <person name="Clum A."/>
            <person name="Steindorff A."/>
            <person name="Ohm R.A."/>
            <person name="Martin F."/>
            <person name="Silar P."/>
            <person name="Natvig D.O."/>
            <person name="Lalanne C."/>
            <person name="Gautier V."/>
            <person name="Ament-Velasquez S.L."/>
            <person name="Kruys A."/>
            <person name="Hutchinson M.I."/>
            <person name="Powell A.J."/>
            <person name="Barry K."/>
            <person name="Miller A.N."/>
            <person name="Grigoriev I.V."/>
            <person name="Debuchy R."/>
            <person name="Gladieux P."/>
            <person name="Hiltunen Thoren M."/>
            <person name="Johannesson H."/>
        </authorList>
    </citation>
    <scope>NUCLEOTIDE SEQUENCE</scope>
    <source>
        <strain evidence="2">SMH4131-1</strain>
    </source>
</reference>
<keyword evidence="1" id="KW-0472">Membrane</keyword>
<gene>
    <name evidence="2" type="ORF">B0T19DRAFT_32373</name>
</gene>
<dbReference type="Proteomes" id="UP001286456">
    <property type="component" value="Unassembled WGS sequence"/>
</dbReference>
<dbReference type="EMBL" id="JAUEPO010000001">
    <property type="protein sequence ID" value="KAK3336197.1"/>
    <property type="molecule type" value="Genomic_DNA"/>
</dbReference>
<reference evidence="2" key="2">
    <citation type="submission" date="2023-06" db="EMBL/GenBank/DDBJ databases">
        <authorList>
            <consortium name="Lawrence Berkeley National Laboratory"/>
            <person name="Haridas S."/>
            <person name="Hensen N."/>
            <person name="Bonometti L."/>
            <person name="Westerberg I."/>
            <person name="Brannstrom I.O."/>
            <person name="Guillou S."/>
            <person name="Cros-Aarteil S."/>
            <person name="Calhoun S."/>
            <person name="Kuo A."/>
            <person name="Mondo S."/>
            <person name="Pangilinan J."/>
            <person name="Riley R."/>
            <person name="Labutti K."/>
            <person name="Andreopoulos B."/>
            <person name="Lipzen A."/>
            <person name="Chen C."/>
            <person name="Yanf M."/>
            <person name="Daum C."/>
            <person name="Ng V."/>
            <person name="Clum A."/>
            <person name="Steindorff A."/>
            <person name="Ohm R."/>
            <person name="Martin F."/>
            <person name="Silar P."/>
            <person name="Natvig D."/>
            <person name="Lalanne C."/>
            <person name="Gautier V."/>
            <person name="Ament-Velasquez S.L."/>
            <person name="Kruys A."/>
            <person name="Hutchinson M.I."/>
            <person name="Powell A.J."/>
            <person name="Barry K."/>
            <person name="Miller A.N."/>
            <person name="Grigoriev I.V."/>
            <person name="Debuchy R."/>
            <person name="Gladieux P."/>
            <person name="Thoren M.H."/>
            <person name="Johannesson H."/>
        </authorList>
    </citation>
    <scope>NUCLEOTIDE SEQUENCE</scope>
    <source>
        <strain evidence="2">SMH4131-1</strain>
    </source>
</reference>